<sequence length="180" mass="20731">MDISLDSTKDGLRNRFKSSKENDNGYQDEFEFEAPSLISTEKLNDDFANIENESGNLVDSSSDNNEDDLKKVNNKSSKKNRQVNPSATEFGKESNFRFNFQMPKMVNTPDKVDETSQNFLDTVHTPSKRLQSENLDTNKHKKARVEEGNYEPNWTFFKVTFGLLNIQILTVQEMKNIKFA</sequence>
<feature type="compositionally biased region" description="Basic residues" evidence="1">
    <location>
        <begin position="72"/>
        <end position="81"/>
    </location>
</feature>
<dbReference type="AlphaFoldDB" id="A0AAE1QR12"/>
<protein>
    <submittedName>
        <fullName evidence="2">Uncharacterized protein</fullName>
    </submittedName>
</protein>
<keyword evidence="3" id="KW-1185">Reference proteome</keyword>
<feature type="region of interest" description="Disordered" evidence="1">
    <location>
        <begin position="1"/>
        <end position="35"/>
    </location>
</feature>
<comment type="caution">
    <text evidence="2">The sequence shown here is derived from an EMBL/GenBank/DDBJ whole genome shotgun (WGS) entry which is preliminary data.</text>
</comment>
<dbReference type="Proteomes" id="UP001291623">
    <property type="component" value="Unassembled WGS sequence"/>
</dbReference>
<feature type="compositionally biased region" description="Polar residues" evidence="1">
    <location>
        <begin position="51"/>
        <end position="63"/>
    </location>
</feature>
<accession>A0AAE1QR12</accession>
<evidence type="ECO:0000313" key="2">
    <source>
        <dbReference type="EMBL" id="KAK4336527.1"/>
    </source>
</evidence>
<evidence type="ECO:0000313" key="3">
    <source>
        <dbReference type="Proteomes" id="UP001291623"/>
    </source>
</evidence>
<gene>
    <name evidence="2" type="ORF">RND71_044243</name>
</gene>
<feature type="compositionally biased region" description="Basic and acidic residues" evidence="1">
    <location>
        <begin position="7"/>
        <end position="23"/>
    </location>
</feature>
<proteinExistence type="predicted"/>
<reference evidence="2" key="1">
    <citation type="submission" date="2023-12" db="EMBL/GenBank/DDBJ databases">
        <title>Genome assembly of Anisodus tanguticus.</title>
        <authorList>
            <person name="Wang Y.-J."/>
        </authorList>
    </citation>
    <scope>NUCLEOTIDE SEQUENCE</scope>
    <source>
        <strain evidence="2">KB-2021</strain>
        <tissue evidence="2">Leaf</tissue>
    </source>
</reference>
<organism evidence="2 3">
    <name type="scientific">Anisodus tanguticus</name>
    <dbReference type="NCBI Taxonomy" id="243964"/>
    <lineage>
        <taxon>Eukaryota</taxon>
        <taxon>Viridiplantae</taxon>
        <taxon>Streptophyta</taxon>
        <taxon>Embryophyta</taxon>
        <taxon>Tracheophyta</taxon>
        <taxon>Spermatophyta</taxon>
        <taxon>Magnoliopsida</taxon>
        <taxon>eudicotyledons</taxon>
        <taxon>Gunneridae</taxon>
        <taxon>Pentapetalae</taxon>
        <taxon>asterids</taxon>
        <taxon>lamiids</taxon>
        <taxon>Solanales</taxon>
        <taxon>Solanaceae</taxon>
        <taxon>Solanoideae</taxon>
        <taxon>Hyoscyameae</taxon>
        <taxon>Anisodus</taxon>
    </lineage>
</organism>
<feature type="region of interest" description="Disordered" evidence="1">
    <location>
        <begin position="51"/>
        <end position="92"/>
    </location>
</feature>
<name>A0AAE1QR12_9SOLA</name>
<evidence type="ECO:0000256" key="1">
    <source>
        <dbReference type="SAM" id="MobiDB-lite"/>
    </source>
</evidence>
<dbReference type="EMBL" id="JAVYJV010000131">
    <property type="protein sequence ID" value="KAK4336527.1"/>
    <property type="molecule type" value="Genomic_DNA"/>
</dbReference>